<evidence type="ECO:0000256" key="2">
    <source>
        <dbReference type="SAM" id="SignalP"/>
    </source>
</evidence>
<proteinExistence type="predicted"/>
<dbReference type="GeneID" id="108562023"/>
<sequence length="311" mass="34358">MKTVLALFALALCASLSSAEISICTKNSTANKCVKTVHTCHGVVKGRCCHLMCECNKGFVFDEQRNDCVKKEDCVMKKDFIKKEGSLKKKMKGCHCDAENNEKVKHCSNCVDTCQSKGLSGARKLLHAFRKKGCACKKGYILDERDNRCVKSCGQETPSVSDDGQLKLNGEQAQIEEEESFGAGYGDDGEDDTIDGDDEKEDDEKDEDGDDNYNNQNVDENIDGSILTAEDQTEENDGNGSSLDDMIDNAKKNNNEYYSSSVSNLQDNCKSCKSNELCLLVNDSHECQKTIGYVGKVNVQKKAIFHPKLFP</sequence>
<feature type="chain" id="PRO_5047317915" evidence="2">
    <location>
        <begin position="20"/>
        <end position="311"/>
    </location>
</feature>
<name>A0ABM1MM88_NICVS</name>
<evidence type="ECO:0000313" key="4">
    <source>
        <dbReference type="RefSeq" id="XP_017775688.1"/>
    </source>
</evidence>
<evidence type="ECO:0000256" key="1">
    <source>
        <dbReference type="SAM" id="MobiDB-lite"/>
    </source>
</evidence>
<feature type="region of interest" description="Disordered" evidence="1">
    <location>
        <begin position="177"/>
        <end position="248"/>
    </location>
</feature>
<evidence type="ECO:0000313" key="3">
    <source>
        <dbReference type="Proteomes" id="UP000695000"/>
    </source>
</evidence>
<dbReference type="Gene3D" id="2.10.25.10">
    <property type="entry name" value="Laminin"/>
    <property type="match status" value="1"/>
</dbReference>
<keyword evidence="3" id="KW-1185">Reference proteome</keyword>
<keyword evidence="2" id="KW-0732">Signal</keyword>
<feature type="compositionally biased region" description="Acidic residues" evidence="1">
    <location>
        <begin position="187"/>
        <end position="211"/>
    </location>
</feature>
<reference evidence="4" key="1">
    <citation type="submission" date="2025-08" db="UniProtKB">
        <authorList>
            <consortium name="RefSeq"/>
        </authorList>
    </citation>
    <scope>IDENTIFICATION</scope>
    <source>
        <tissue evidence="4">Whole Larva</tissue>
    </source>
</reference>
<gene>
    <name evidence="4" type="primary">LOC108562023</name>
</gene>
<feature type="signal peptide" evidence="2">
    <location>
        <begin position="1"/>
        <end position="19"/>
    </location>
</feature>
<protein>
    <submittedName>
        <fullName evidence="4">Anaphase-promoting complex subunit 6-like</fullName>
    </submittedName>
</protein>
<dbReference type="Proteomes" id="UP000695000">
    <property type="component" value="Unplaced"/>
</dbReference>
<dbReference type="RefSeq" id="XP_017775688.1">
    <property type="nucleotide sequence ID" value="XM_017920199.1"/>
</dbReference>
<accession>A0ABM1MM88</accession>
<organism evidence="3 4">
    <name type="scientific">Nicrophorus vespilloides</name>
    <name type="common">Boreal carrion beetle</name>
    <dbReference type="NCBI Taxonomy" id="110193"/>
    <lineage>
        <taxon>Eukaryota</taxon>
        <taxon>Metazoa</taxon>
        <taxon>Ecdysozoa</taxon>
        <taxon>Arthropoda</taxon>
        <taxon>Hexapoda</taxon>
        <taxon>Insecta</taxon>
        <taxon>Pterygota</taxon>
        <taxon>Neoptera</taxon>
        <taxon>Endopterygota</taxon>
        <taxon>Coleoptera</taxon>
        <taxon>Polyphaga</taxon>
        <taxon>Staphyliniformia</taxon>
        <taxon>Silphidae</taxon>
        <taxon>Nicrophorinae</taxon>
        <taxon>Nicrophorus</taxon>
    </lineage>
</organism>